<proteinExistence type="predicted"/>
<dbReference type="AlphaFoldDB" id="A0A1I1GW51"/>
<organism evidence="1 2">
    <name type="scientific">Spirosoma endophyticum</name>
    <dbReference type="NCBI Taxonomy" id="662367"/>
    <lineage>
        <taxon>Bacteria</taxon>
        <taxon>Pseudomonadati</taxon>
        <taxon>Bacteroidota</taxon>
        <taxon>Cytophagia</taxon>
        <taxon>Cytophagales</taxon>
        <taxon>Cytophagaceae</taxon>
        <taxon>Spirosoma</taxon>
    </lineage>
</organism>
<evidence type="ECO:0000313" key="2">
    <source>
        <dbReference type="Proteomes" id="UP000198598"/>
    </source>
</evidence>
<gene>
    <name evidence="1" type="ORF">SAMN05216167_101525</name>
</gene>
<dbReference type="RefSeq" id="WP_093822875.1">
    <property type="nucleotide sequence ID" value="NZ_FOLQ01000001.1"/>
</dbReference>
<dbReference type="Proteomes" id="UP000198598">
    <property type="component" value="Unassembled WGS sequence"/>
</dbReference>
<evidence type="ECO:0000313" key="1">
    <source>
        <dbReference type="EMBL" id="SFC13403.1"/>
    </source>
</evidence>
<dbReference type="STRING" id="662367.SAMN05216167_101525"/>
<sequence length="129" mass="14721">MTRSKIVNSQDENIETDPQRIVSDWANAIKNFNQWNDKLISILEAHCLTNEDVINPLGKIGNQQAMTDLTQLRLTLVDVLNDLLIDISSVEEEHDTVLKIKNLQKQTRTIQQWNKKIRRALGINSCGIA</sequence>
<accession>A0A1I1GW51</accession>
<keyword evidence="2" id="KW-1185">Reference proteome</keyword>
<name>A0A1I1GW51_9BACT</name>
<reference evidence="1 2" key="1">
    <citation type="submission" date="2016-10" db="EMBL/GenBank/DDBJ databases">
        <authorList>
            <person name="de Groot N.N."/>
        </authorList>
    </citation>
    <scope>NUCLEOTIDE SEQUENCE [LARGE SCALE GENOMIC DNA]</scope>
    <source>
        <strain evidence="1 2">DSM 26130</strain>
    </source>
</reference>
<protein>
    <submittedName>
        <fullName evidence="1">Uncharacterized protein</fullName>
    </submittedName>
</protein>
<dbReference type="EMBL" id="FOLQ01000001">
    <property type="protein sequence ID" value="SFC13403.1"/>
    <property type="molecule type" value="Genomic_DNA"/>
</dbReference>